<gene>
    <name evidence="2" type="ORF">NUU61_003990</name>
</gene>
<proteinExistence type="predicted"/>
<dbReference type="RefSeq" id="XP_056512599.1">
    <property type="nucleotide sequence ID" value="XM_056654572.1"/>
</dbReference>
<name>A0A9W9FK96_9EURO</name>
<feature type="region of interest" description="Disordered" evidence="1">
    <location>
        <begin position="128"/>
        <end position="354"/>
    </location>
</feature>
<feature type="compositionally biased region" description="Basic and acidic residues" evidence="1">
    <location>
        <begin position="268"/>
        <end position="279"/>
    </location>
</feature>
<keyword evidence="3" id="KW-1185">Reference proteome</keyword>
<dbReference type="AlphaFoldDB" id="A0A9W9FK96"/>
<comment type="caution">
    <text evidence="2">The sequence shown here is derived from an EMBL/GenBank/DDBJ whole genome shotgun (WGS) entry which is preliminary data.</text>
</comment>
<evidence type="ECO:0000256" key="1">
    <source>
        <dbReference type="SAM" id="MobiDB-lite"/>
    </source>
</evidence>
<reference evidence="2" key="2">
    <citation type="journal article" date="2023" name="IMA Fungus">
        <title>Comparative genomic study of the Penicillium genus elucidates a diverse pangenome and 15 lateral gene transfer events.</title>
        <authorList>
            <person name="Petersen C."/>
            <person name="Sorensen T."/>
            <person name="Nielsen M.R."/>
            <person name="Sondergaard T.E."/>
            <person name="Sorensen J.L."/>
            <person name="Fitzpatrick D.A."/>
            <person name="Frisvad J.C."/>
            <person name="Nielsen K.L."/>
        </authorList>
    </citation>
    <scope>NUCLEOTIDE SEQUENCE</scope>
    <source>
        <strain evidence="2">IBT 34128</strain>
    </source>
</reference>
<protein>
    <submittedName>
        <fullName evidence="2">Uncharacterized protein</fullName>
    </submittedName>
</protein>
<reference evidence="2" key="1">
    <citation type="submission" date="2022-11" db="EMBL/GenBank/DDBJ databases">
        <authorList>
            <person name="Petersen C."/>
        </authorList>
    </citation>
    <scope>NUCLEOTIDE SEQUENCE</scope>
    <source>
        <strain evidence="2">IBT 34128</strain>
    </source>
</reference>
<organism evidence="2 3">
    <name type="scientific">Penicillium alfredii</name>
    <dbReference type="NCBI Taxonomy" id="1506179"/>
    <lineage>
        <taxon>Eukaryota</taxon>
        <taxon>Fungi</taxon>
        <taxon>Dikarya</taxon>
        <taxon>Ascomycota</taxon>
        <taxon>Pezizomycotina</taxon>
        <taxon>Eurotiomycetes</taxon>
        <taxon>Eurotiomycetidae</taxon>
        <taxon>Eurotiales</taxon>
        <taxon>Aspergillaceae</taxon>
        <taxon>Penicillium</taxon>
    </lineage>
</organism>
<dbReference type="OrthoDB" id="5286775at2759"/>
<sequence>MLRRVRGIFASTVGPRRGPVGGVVDTNHLDIVQQEEVFARAAGMCEGDIAPGQLHHPSLLTRAGATLGLDVEEPQQPSLEQSRVASIEAEVVRLPPPILSLRRDRAVASPYPCSLPWFWSAATISTTSTDNRSSGCTGPPHTPQPAQSSRPDSPSPRPSDPLSFSFLNSSPDMIMDLGHDQSEAVVKPAPSPSPSRRVSKHPSPDDNEDEEVKPAFKRSKTEEDKNGESPVLSAVITEMMQHKRKSPESDKDESEDSSRPSKRVKSSTAEEKPTEEPHTPRLKPSLQPREDISSLQSTPYSKRKRKSPHTPDSDEEYVASSEQETLTPPRKKARKSKGQDDGLVTFHDAGADASEDGDVVIPQAERNELVYELTREKAQRLAEAVQIPEDTHLGREERDLFLNMATRGCKPLIPGHWRKDFPTLPVSLFTTDGDKNNCQNADQDLLFEAHKNSDFSALRALQDFLKISGHVRDCQLLEIQPEMVIQKAINKYLRWAINDADLKTGPATSPLHAVYTQQKDETTLAAVSKLARKLERLAKRHLASLGGPRANNYWPMLVGFLACGPIVAIISLDTNPKSKVWVENLEVKVNYLGQFDVSEEEQDVWNSFAVAISVLHVRKCMAQLVASDLAPSAPRFRGLNEETDDEDL</sequence>
<evidence type="ECO:0000313" key="2">
    <source>
        <dbReference type="EMBL" id="KAJ5101768.1"/>
    </source>
</evidence>
<evidence type="ECO:0000313" key="3">
    <source>
        <dbReference type="Proteomes" id="UP001141434"/>
    </source>
</evidence>
<dbReference type="Proteomes" id="UP001141434">
    <property type="component" value="Unassembled WGS sequence"/>
</dbReference>
<dbReference type="GeneID" id="81393740"/>
<accession>A0A9W9FK96</accession>
<dbReference type="EMBL" id="JAPMSZ010000005">
    <property type="protein sequence ID" value="KAJ5101768.1"/>
    <property type="molecule type" value="Genomic_DNA"/>
</dbReference>